<evidence type="ECO:0000313" key="2">
    <source>
        <dbReference type="EMBL" id="KDP45012.1"/>
    </source>
</evidence>
<dbReference type="PANTHER" id="PTHR37725">
    <property type="match status" value="1"/>
</dbReference>
<sequence length="159" mass="17972">MSKKNLEYIHSHIPEGYPRIDKTYDDITLLKHGNRGKEEAKSSVDERLVMLLEFFRQLYIRKREVFKKIFPESQDEFMEMLKKFDFKFSFERSESTTLKRSSSVGSKRTRSVNVDGDELPLRLERFKVRTVVTGGGAPGGDQGETNSGGGAGGGASKSK</sequence>
<evidence type="ECO:0000313" key="3">
    <source>
        <dbReference type="Proteomes" id="UP000027138"/>
    </source>
</evidence>
<feature type="region of interest" description="Disordered" evidence="1">
    <location>
        <begin position="132"/>
        <end position="159"/>
    </location>
</feature>
<dbReference type="AlphaFoldDB" id="A0A067L9B8"/>
<dbReference type="OrthoDB" id="1623146at2759"/>
<organism evidence="2 3">
    <name type="scientific">Jatropha curcas</name>
    <name type="common">Barbados nut</name>
    <dbReference type="NCBI Taxonomy" id="180498"/>
    <lineage>
        <taxon>Eukaryota</taxon>
        <taxon>Viridiplantae</taxon>
        <taxon>Streptophyta</taxon>
        <taxon>Embryophyta</taxon>
        <taxon>Tracheophyta</taxon>
        <taxon>Spermatophyta</taxon>
        <taxon>Magnoliopsida</taxon>
        <taxon>eudicotyledons</taxon>
        <taxon>Gunneridae</taxon>
        <taxon>Pentapetalae</taxon>
        <taxon>rosids</taxon>
        <taxon>fabids</taxon>
        <taxon>Malpighiales</taxon>
        <taxon>Euphorbiaceae</taxon>
        <taxon>Crotonoideae</taxon>
        <taxon>Jatropheae</taxon>
        <taxon>Jatropha</taxon>
    </lineage>
</organism>
<accession>A0A067L9B8</accession>
<protein>
    <submittedName>
        <fullName evidence="2">Uncharacterized protein</fullName>
    </submittedName>
</protein>
<gene>
    <name evidence="2" type="ORF">JCGZ_01512</name>
</gene>
<dbReference type="EMBL" id="KK914240">
    <property type="protein sequence ID" value="KDP45012.1"/>
    <property type="molecule type" value="Genomic_DNA"/>
</dbReference>
<dbReference type="KEGG" id="jcu:105648122"/>
<evidence type="ECO:0000256" key="1">
    <source>
        <dbReference type="SAM" id="MobiDB-lite"/>
    </source>
</evidence>
<dbReference type="PANTHER" id="PTHR37725:SF1">
    <property type="match status" value="1"/>
</dbReference>
<feature type="compositionally biased region" description="Gly residues" evidence="1">
    <location>
        <begin position="133"/>
        <end position="159"/>
    </location>
</feature>
<reference evidence="2 3" key="1">
    <citation type="journal article" date="2014" name="PLoS ONE">
        <title>Global Analysis of Gene Expression Profiles in Physic Nut (Jatropha curcas L.) Seedlings Exposed to Salt Stress.</title>
        <authorList>
            <person name="Zhang L."/>
            <person name="Zhang C."/>
            <person name="Wu P."/>
            <person name="Chen Y."/>
            <person name="Li M."/>
            <person name="Jiang H."/>
            <person name="Wu G."/>
        </authorList>
    </citation>
    <scope>NUCLEOTIDE SEQUENCE [LARGE SCALE GENOMIC DNA]</scope>
    <source>
        <strain evidence="3">cv. GZQX0401</strain>
        <tissue evidence="2">Young leaves</tissue>
    </source>
</reference>
<keyword evidence="3" id="KW-1185">Reference proteome</keyword>
<proteinExistence type="predicted"/>
<name>A0A067L9B8_JATCU</name>
<dbReference type="Proteomes" id="UP000027138">
    <property type="component" value="Unassembled WGS sequence"/>
</dbReference>
<dbReference type="STRING" id="180498.A0A067L9B8"/>